<feature type="transmembrane region" description="Helical" evidence="1">
    <location>
        <begin position="29"/>
        <end position="49"/>
    </location>
</feature>
<gene>
    <name evidence="3" type="ORF">CNX65_00595</name>
</gene>
<evidence type="ECO:0000313" key="4">
    <source>
        <dbReference type="Proteomes" id="UP000218505"/>
    </source>
</evidence>
<reference evidence="3" key="1">
    <citation type="submission" date="2017-09" db="EMBL/GenBank/DDBJ databases">
        <title>Complete Genome Sequence of ansamitocin-producing Bacterium Actinosynnema pretiosum X47.</title>
        <authorList>
            <person name="Cao G."/>
            <person name="Zong G."/>
            <person name="Zhong C."/>
            <person name="Fu J."/>
        </authorList>
    </citation>
    <scope>NUCLEOTIDE SEQUENCE [LARGE SCALE GENOMIC DNA]</scope>
    <source>
        <strain evidence="3">X47</strain>
    </source>
</reference>
<dbReference type="Proteomes" id="UP000218505">
    <property type="component" value="Chromosome"/>
</dbReference>
<feature type="transmembrane region" description="Helical" evidence="1">
    <location>
        <begin position="61"/>
        <end position="84"/>
    </location>
</feature>
<name>A0A290YZ03_9PSEU</name>
<evidence type="ECO:0000256" key="1">
    <source>
        <dbReference type="SAM" id="Phobius"/>
    </source>
</evidence>
<proteinExistence type="predicted"/>
<protein>
    <recommendedName>
        <fullName evidence="2">DUF4328 domain-containing protein</fullName>
    </recommendedName>
</protein>
<dbReference type="KEGG" id="apre:CNX65_00595"/>
<evidence type="ECO:0000313" key="3">
    <source>
        <dbReference type="EMBL" id="ATE51970.1"/>
    </source>
</evidence>
<dbReference type="Pfam" id="PF14219">
    <property type="entry name" value="DUF4328"/>
    <property type="match status" value="1"/>
</dbReference>
<feature type="domain" description="DUF4328" evidence="2">
    <location>
        <begin position="2"/>
        <end position="86"/>
    </location>
</feature>
<dbReference type="EMBL" id="CP023445">
    <property type="protein sequence ID" value="ATE51970.1"/>
    <property type="molecule type" value="Genomic_DNA"/>
</dbReference>
<dbReference type="RefSeq" id="WP_096491017.1">
    <property type="nucleotide sequence ID" value="NZ_CP023445.1"/>
</dbReference>
<keyword evidence="1" id="KW-0812">Transmembrane</keyword>
<dbReference type="InterPro" id="IPR025565">
    <property type="entry name" value="DUF4328"/>
</dbReference>
<dbReference type="AlphaFoldDB" id="A0A290YZ03"/>
<accession>A0A290YZ03</accession>
<organism evidence="3 4">
    <name type="scientific">Actinosynnema pretiosum</name>
    <dbReference type="NCBI Taxonomy" id="42197"/>
    <lineage>
        <taxon>Bacteria</taxon>
        <taxon>Bacillati</taxon>
        <taxon>Actinomycetota</taxon>
        <taxon>Actinomycetes</taxon>
        <taxon>Pseudonocardiales</taxon>
        <taxon>Pseudonocardiaceae</taxon>
        <taxon>Actinosynnema</taxon>
    </lineage>
</organism>
<evidence type="ECO:0000259" key="2">
    <source>
        <dbReference type="Pfam" id="PF14219"/>
    </source>
</evidence>
<keyword evidence="1" id="KW-1133">Transmembrane helix</keyword>
<sequence length="124" mass="13134">MLTAGLLPAWCYRARLATHDAPHRFGPGLAAGGWFIPVANLVIPVRVVLDLVRARDRSTAWTAVVLTWWGGRLLALALAAIALWSGSSSPAGPGGFLIAFDVLSLSLQIAIVLRVTAGIRKGPR</sequence>
<keyword evidence="1" id="KW-0472">Membrane</keyword>
<feature type="transmembrane region" description="Helical" evidence="1">
    <location>
        <begin position="96"/>
        <end position="117"/>
    </location>
</feature>
<keyword evidence="4" id="KW-1185">Reference proteome</keyword>